<dbReference type="AlphaFoldDB" id="A0A4R7BA42"/>
<accession>A0A4R7BA42</accession>
<proteinExistence type="predicted"/>
<comment type="caution">
    <text evidence="2">The sequence shown here is derived from an EMBL/GenBank/DDBJ whole genome shotgun (WGS) entry which is preliminary data.</text>
</comment>
<keyword evidence="3" id="KW-1185">Reference proteome</keyword>
<keyword evidence="1" id="KW-1133">Transmembrane helix</keyword>
<keyword evidence="1" id="KW-0812">Transmembrane</keyword>
<evidence type="ECO:0000256" key="1">
    <source>
        <dbReference type="SAM" id="Phobius"/>
    </source>
</evidence>
<feature type="transmembrane region" description="Helical" evidence="1">
    <location>
        <begin position="46"/>
        <end position="63"/>
    </location>
</feature>
<dbReference type="EMBL" id="SNZP01000004">
    <property type="protein sequence ID" value="TDR80715.1"/>
    <property type="molecule type" value="Genomic_DNA"/>
</dbReference>
<keyword evidence="1" id="KW-0472">Membrane</keyword>
<dbReference type="Proteomes" id="UP000295611">
    <property type="component" value="Unassembled WGS sequence"/>
</dbReference>
<sequence length="64" mass="7400">MSKPCKLGSPHSSQRSELRRVLLSDGHCCFTPQVQRRRRRTRPVRPQAMLVLLAMIILLQAVIY</sequence>
<gene>
    <name evidence="2" type="ORF">DFP86_104215</name>
</gene>
<evidence type="ECO:0000313" key="2">
    <source>
        <dbReference type="EMBL" id="TDR80715.1"/>
    </source>
</evidence>
<evidence type="ECO:0000313" key="3">
    <source>
        <dbReference type="Proteomes" id="UP000295611"/>
    </source>
</evidence>
<reference evidence="2 3" key="1">
    <citation type="submission" date="2019-03" db="EMBL/GenBank/DDBJ databases">
        <title>Genomic Encyclopedia of Type Strains, Phase III (KMG-III): the genomes of soil and plant-associated and newly described type strains.</title>
        <authorList>
            <person name="Whitman W."/>
        </authorList>
    </citation>
    <scope>NUCLEOTIDE SEQUENCE [LARGE SCALE GENOMIC DNA]</scope>
    <source>
        <strain evidence="2 3">CECT 8976</strain>
    </source>
</reference>
<organism evidence="2 3">
    <name type="scientific">Paludibacterium purpuratum</name>
    <dbReference type="NCBI Taxonomy" id="1144873"/>
    <lineage>
        <taxon>Bacteria</taxon>
        <taxon>Pseudomonadati</taxon>
        <taxon>Pseudomonadota</taxon>
        <taxon>Betaproteobacteria</taxon>
        <taxon>Neisseriales</taxon>
        <taxon>Chromobacteriaceae</taxon>
        <taxon>Paludibacterium</taxon>
    </lineage>
</organism>
<protein>
    <submittedName>
        <fullName evidence="2">Uncharacterized protein</fullName>
    </submittedName>
</protein>
<dbReference type="RefSeq" id="WP_133679337.1">
    <property type="nucleotide sequence ID" value="NZ_SNZP01000004.1"/>
</dbReference>
<name>A0A4R7BA42_9NEIS</name>